<dbReference type="RefSeq" id="WP_189582401.1">
    <property type="nucleotide sequence ID" value="NZ_BMYF01000013.1"/>
</dbReference>
<dbReference type="PANTHER" id="PTHR17985">
    <property type="entry name" value="SER/THR-RICH PROTEIN T10 IN DGCR REGION"/>
    <property type="match status" value="1"/>
</dbReference>
<gene>
    <name evidence="1" type="ORF">GCM10008106_22750</name>
</gene>
<dbReference type="EMBL" id="BMYF01000013">
    <property type="protein sequence ID" value="GHB41074.1"/>
    <property type="molecule type" value="Genomic_DNA"/>
</dbReference>
<evidence type="ECO:0000313" key="1">
    <source>
        <dbReference type="EMBL" id="GHB41074.1"/>
    </source>
</evidence>
<dbReference type="Proteomes" id="UP000642809">
    <property type="component" value="Unassembled WGS sequence"/>
</dbReference>
<dbReference type="AlphaFoldDB" id="A0A8J3CZ83"/>
<name>A0A8J3CZ83_9BACT</name>
<evidence type="ECO:0000313" key="2">
    <source>
        <dbReference type="Proteomes" id="UP000642809"/>
    </source>
</evidence>
<reference evidence="1" key="1">
    <citation type="journal article" date="2014" name="Int. J. Syst. Evol. Microbiol.">
        <title>Complete genome sequence of Corynebacterium casei LMG S-19264T (=DSM 44701T), isolated from a smear-ripened cheese.</title>
        <authorList>
            <consortium name="US DOE Joint Genome Institute (JGI-PGF)"/>
            <person name="Walter F."/>
            <person name="Albersmeier A."/>
            <person name="Kalinowski J."/>
            <person name="Ruckert C."/>
        </authorList>
    </citation>
    <scope>NUCLEOTIDE SEQUENCE</scope>
    <source>
        <strain evidence="1">KCTC 23224</strain>
    </source>
</reference>
<accession>A0A8J3CZ83</accession>
<keyword evidence="2" id="KW-1185">Reference proteome</keyword>
<sequence>MCLITFNWDNHPAYKLILVANRDEFFDRPSQEIHQWEAGFYGGKDLRAGGTWLAIHPNGRFAFLTNYRDMRNIKSDRKSRGELVKNYLSTSVPPFEYLKSVEQQASEFEGFNLVVGDHLGIFYLSNYQEGIQEISSGLYGLSNALLDTPWPKLTLAKEGLENLIAAEIFDPISMMPILHSQEIAPDEELPETGLSLARERLMSCQFIHAEGIYGTVNTTVLLWKHTGEVTMVERKFDQLKNTHADTSLQFEIIKN</sequence>
<dbReference type="PANTHER" id="PTHR17985:SF8">
    <property type="entry name" value="TRANSPORT AND GOLGI ORGANIZATION PROTEIN 2 HOMOLOG"/>
    <property type="match status" value="1"/>
</dbReference>
<organism evidence="1 2">
    <name type="scientific">Mongoliitalea lutea</name>
    <dbReference type="NCBI Taxonomy" id="849756"/>
    <lineage>
        <taxon>Bacteria</taxon>
        <taxon>Pseudomonadati</taxon>
        <taxon>Bacteroidota</taxon>
        <taxon>Cytophagia</taxon>
        <taxon>Cytophagales</taxon>
        <taxon>Cyclobacteriaceae</taxon>
        <taxon>Mongoliitalea</taxon>
    </lineage>
</organism>
<dbReference type="Pfam" id="PF05742">
    <property type="entry name" value="TANGO2"/>
    <property type="match status" value="1"/>
</dbReference>
<proteinExistence type="predicted"/>
<comment type="caution">
    <text evidence="1">The sequence shown here is derived from an EMBL/GenBank/DDBJ whole genome shotgun (WGS) entry which is preliminary data.</text>
</comment>
<reference evidence="1" key="2">
    <citation type="submission" date="2020-09" db="EMBL/GenBank/DDBJ databases">
        <authorList>
            <person name="Sun Q."/>
            <person name="Kim S."/>
        </authorList>
    </citation>
    <scope>NUCLEOTIDE SEQUENCE</scope>
    <source>
        <strain evidence="1">KCTC 23224</strain>
    </source>
</reference>
<evidence type="ECO:0008006" key="3">
    <source>
        <dbReference type="Google" id="ProtNLM"/>
    </source>
</evidence>
<dbReference type="InterPro" id="IPR008551">
    <property type="entry name" value="TANGO2"/>
</dbReference>
<protein>
    <recommendedName>
        <fullName evidence="3">Transport and Golgi organisation 2</fullName>
    </recommendedName>
</protein>